<feature type="transmembrane region" description="Helical" evidence="1">
    <location>
        <begin position="62"/>
        <end position="86"/>
    </location>
</feature>
<sequence length="179" mass="19688">MKPIDKQSAEPEADTRDKVVRIVERIGSVAEGLLRKVSWFVGFGVLASVYLAWLVYSPESAWWWNAIKCVIVCLPALLWSFIWFVLSQLSEAPTQVAGLMDGDNQLVGHLKAMHLGERKGVRGLFSTLNAVRNEEAFSAVFDTIGGVTLLANPLFAFIALVTGLLLLLLVLIAALFLVF</sequence>
<name>A0A918VHJ2_9GAMM</name>
<dbReference type="Proteomes" id="UP000614811">
    <property type="component" value="Unassembled WGS sequence"/>
</dbReference>
<evidence type="ECO:0000256" key="1">
    <source>
        <dbReference type="SAM" id="Phobius"/>
    </source>
</evidence>
<gene>
    <name evidence="2" type="ORF">GCM10008090_03330</name>
</gene>
<feature type="transmembrane region" description="Helical" evidence="1">
    <location>
        <begin position="37"/>
        <end position="56"/>
    </location>
</feature>
<keyword evidence="3" id="KW-1185">Reference proteome</keyword>
<organism evidence="2 3">
    <name type="scientific">Arenicella chitinivorans</name>
    <dbReference type="NCBI Taxonomy" id="1329800"/>
    <lineage>
        <taxon>Bacteria</taxon>
        <taxon>Pseudomonadati</taxon>
        <taxon>Pseudomonadota</taxon>
        <taxon>Gammaproteobacteria</taxon>
        <taxon>Arenicellales</taxon>
        <taxon>Arenicellaceae</taxon>
        <taxon>Arenicella</taxon>
    </lineage>
</organism>
<evidence type="ECO:0000313" key="3">
    <source>
        <dbReference type="Proteomes" id="UP000614811"/>
    </source>
</evidence>
<keyword evidence="1" id="KW-1133">Transmembrane helix</keyword>
<keyword evidence="1" id="KW-0472">Membrane</keyword>
<keyword evidence="1" id="KW-0812">Transmembrane</keyword>
<comment type="caution">
    <text evidence="2">The sequence shown here is derived from an EMBL/GenBank/DDBJ whole genome shotgun (WGS) entry which is preliminary data.</text>
</comment>
<dbReference type="AlphaFoldDB" id="A0A918VHJ2"/>
<accession>A0A918VHJ2</accession>
<protein>
    <submittedName>
        <fullName evidence="2">Uncharacterized protein</fullName>
    </submittedName>
</protein>
<dbReference type="RefSeq" id="WP_189398267.1">
    <property type="nucleotide sequence ID" value="NZ_BMXA01000001.1"/>
</dbReference>
<proteinExistence type="predicted"/>
<reference evidence="2" key="2">
    <citation type="submission" date="2020-09" db="EMBL/GenBank/DDBJ databases">
        <authorList>
            <person name="Sun Q."/>
            <person name="Kim S."/>
        </authorList>
    </citation>
    <scope>NUCLEOTIDE SEQUENCE</scope>
    <source>
        <strain evidence="2">KCTC 12711</strain>
    </source>
</reference>
<feature type="transmembrane region" description="Helical" evidence="1">
    <location>
        <begin position="154"/>
        <end position="178"/>
    </location>
</feature>
<evidence type="ECO:0000313" key="2">
    <source>
        <dbReference type="EMBL" id="GGZ98258.1"/>
    </source>
</evidence>
<reference evidence="2" key="1">
    <citation type="journal article" date="2014" name="Int. J. Syst. Evol. Microbiol.">
        <title>Complete genome sequence of Corynebacterium casei LMG S-19264T (=DSM 44701T), isolated from a smear-ripened cheese.</title>
        <authorList>
            <consortium name="US DOE Joint Genome Institute (JGI-PGF)"/>
            <person name="Walter F."/>
            <person name="Albersmeier A."/>
            <person name="Kalinowski J."/>
            <person name="Ruckert C."/>
        </authorList>
    </citation>
    <scope>NUCLEOTIDE SEQUENCE</scope>
    <source>
        <strain evidence="2">KCTC 12711</strain>
    </source>
</reference>
<dbReference type="EMBL" id="BMXA01000001">
    <property type="protein sequence ID" value="GGZ98258.1"/>
    <property type="molecule type" value="Genomic_DNA"/>
</dbReference>